<dbReference type="Proteomes" id="UP000030669">
    <property type="component" value="Unassembled WGS sequence"/>
</dbReference>
<accession>S7RGJ2</accession>
<dbReference type="AlphaFoldDB" id="S7RGJ2"/>
<dbReference type="HOGENOM" id="CLU_155374_1_0_1"/>
<protein>
    <submittedName>
        <fullName evidence="1">Uncharacterized protein</fullName>
    </submittedName>
</protein>
<reference evidence="1 2" key="1">
    <citation type="journal article" date="2012" name="Science">
        <title>The Paleozoic origin of enzymatic lignin decomposition reconstructed from 31 fungal genomes.</title>
        <authorList>
            <person name="Floudas D."/>
            <person name="Binder M."/>
            <person name="Riley R."/>
            <person name="Barry K."/>
            <person name="Blanchette R.A."/>
            <person name="Henrissat B."/>
            <person name="Martinez A.T."/>
            <person name="Otillar R."/>
            <person name="Spatafora J.W."/>
            <person name="Yadav J.S."/>
            <person name="Aerts A."/>
            <person name="Benoit I."/>
            <person name="Boyd A."/>
            <person name="Carlson A."/>
            <person name="Copeland A."/>
            <person name="Coutinho P.M."/>
            <person name="de Vries R.P."/>
            <person name="Ferreira P."/>
            <person name="Findley K."/>
            <person name="Foster B."/>
            <person name="Gaskell J."/>
            <person name="Glotzer D."/>
            <person name="Gorecki P."/>
            <person name="Heitman J."/>
            <person name="Hesse C."/>
            <person name="Hori C."/>
            <person name="Igarashi K."/>
            <person name="Jurgens J.A."/>
            <person name="Kallen N."/>
            <person name="Kersten P."/>
            <person name="Kohler A."/>
            <person name="Kuees U."/>
            <person name="Kumar T.K.A."/>
            <person name="Kuo A."/>
            <person name="LaButti K."/>
            <person name="Larrondo L.F."/>
            <person name="Lindquist E."/>
            <person name="Ling A."/>
            <person name="Lombard V."/>
            <person name="Lucas S."/>
            <person name="Lundell T."/>
            <person name="Martin R."/>
            <person name="McLaughlin D.J."/>
            <person name="Morgenstern I."/>
            <person name="Morin E."/>
            <person name="Murat C."/>
            <person name="Nagy L.G."/>
            <person name="Nolan M."/>
            <person name="Ohm R.A."/>
            <person name="Patyshakuliyeva A."/>
            <person name="Rokas A."/>
            <person name="Ruiz-Duenas F.J."/>
            <person name="Sabat G."/>
            <person name="Salamov A."/>
            <person name="Samejima M."/>
            <person name="Schmutz J."/>
            <person name="Slot J.C."/>
            <person name="St John F."/>
            <person name="Stenlid J."/>
            <person name="Sun H."/>
            <person name="Sun S."/>
            <person name="Syed K."/>
            <person name="Tsang A."/>
            <person name="Wiebenga A."/>
            <person name="Young D."/>
            <person name="Pisabarro A."/>
            <person name="Eastwood D.C."/>
            <person name="Martin F."/>
            <person name="Cullen D."/>
            <person name="Grigoriev I.V."/>
            <person name="Hibbett D.S."/>
        </authorList>
    </citation>
    <scope>NUCLEOTIDE SEQUENCE [LARGE SCALE GENOMIC DNA]</scope>
    <source>
        <strain evidence="1 2">ATCC 11539</strain>
    </source>
</reference>
<evidence type="ECO:0000313" key="2">
    <source>
        <dbReference type="Proteomes" id="UP000030669"/>
    </source>
</evidence>
<proteinExistence type="predicted"/>
<gene>
    <name evidence="1" type="ORF">GLOTRDRAFT_45786</name>
</gene>
<dbReference type="OMA" id="YEAFFLN"/>
<feature type="non-terminal residue" evidence="1">
    <location>
        <position position="1"/>
    </location>
</feature>
<sequence length="86" mass="9744">AYVEWFSAFTAEPDRNSGMYRVVRSIQNGERLASIIPVSQIERSVHLLPKFGPVVPRDWTSSTVLDLAAAFFVNPFLDRHTFATFV</sequence>
<dbReference type="GeneID" id="19306372"/>
<dbReference type="EMBL" id="KB469306">
    <property type="protein sequence ID" value="EPQ53340.1"/>
    <property type="molecule type" value="Genomic_DNA"/>
</dbReference>
<dbReference type="OrthoDB" id="2576233at2759"/>
<dbReference type="KEGG" id="gtr:GLOTRDRAFT_45786"/>
<organism evidence="1 2">
    <name type="scientific">Gloeophyllum trabeum (strain ATCC 11539 / FP-39264 / Madison 617)</name>
    <name type="common">Brown rot fungus</name>
    <dbReference type="NCBI Taxonomy" id="670483"/>
    <lineage>
        <taxon>Eukaryota</taxon>
        <taxon>Fungi</taxon>
        <taxon>Dikarya</taxon>
        <taxon>Basidiomycota</taxon>
        <taxon>Agaricomycotina</taxon>
        <taxon>Agaricomycetes</taxon>
        <taxon>Gloeophyllales</taxon>
        <taxon>Gloeophyllaceae</taxon>
        <taxon>Gloeophyllum</taxon>
    </lineage>
</organism>
<evidence type="ECO:0000313" key="1">
    <source>
        <dbReference type="EMBL" id="EPQ53340.1"/>
    </source>
</evidence>
<dbReference type="RefSeq" id="XP_007868192.1">
    <property type="nucleotide sequence ID" value="XM_007870001.1"/>
</dbReference>
<keyword evidence="2" id="KW-1185">Reference proteome</keyword>
<name>S7RGJ2_GLOTA</name>